<feature type="region of interest" description="Disordered" evidence="2">
    <location>
        <begin position="150"/>
        <end position="275"/>
    </location>
</feature>
<feature type="compositionally biased region" description="Low complexity" evidence="2">
    <location>
        <begin position="455"/>
        <end position="464"/>
    </location>
</feature>
<dbReference type="AlphaFoldDB" id="A0AA36GZS7"/>
<proteinExistence type="predicted"/>
<comment type="caution">
    <text evidence="4">The sequence shown here is derived from an EMBL/GenBank/DDBJ whole genome shotgun (WGS) entry which is preliminary data.</text>
</comment>
<accession>A0AA36GZS7</accession>
<feature type="compositionally biased region" description="Pro residues" evidence="2">
    <location>
        <begin position="220"/>
        <end position="230"/>
    </location>
</feature>
<feature type="region of interest" description="Disordered" evidence="2">
    <location>
        <begin position="393"/>
        <end position="416"/>
    </location>
</feature>
<keyword evidence="1" id="KW-0677">Repeat</keyword>
<dbReference type="PANTHER" id="PTHR24637">
    <property type="entry name" value="COLLAGEN"/>
    <property type="match status" value="1"/>
</dbReference>
<feature type="compositionally biased region" description="Polar residues" evidence="2">
    <location>
        <begin position="406"/>
        <end position="416"/>
    </location>
</feature>
<dbReference type="GO" id="GO:0042302">
    <property type="term" value="F:structural constituent of cuticle"/>
    <property type="evidence" value="ECO:0007669"/>
    <property type="project" value="InterPro"/>
</dbReference>
<feature type="region of interest" description="Disordered" evidence="2">
    <location>
        <begin position="292"/>
        <end position="314"/>
    </location>
</feature>
<feature type="domain" description="Nematode cuticle collagen N-terminal" evidence="3">
    <location>
        <begin position="8"/>
        <end position="58"/>
    </location>
</feature>
<keyword evidence="5" id="KW-1185">Reference proteome</keyword>
<evidence type="ECO:0000256" key="2">
    <source>
        <dbReference type="SAM" id="MobiDB-lite"/>
    </source>
</evidence>
<feature type="compositionally biased region" description="Pro residues" evidence="2">
    <location>
        <begin position="150"/>
        <end position="165"/>
    </location>
</feature>
<feature type="compositionally biased region" description="Low complexity" evidence="2">
    <location>
        <begin position="188"/>
        <end position="212"/>
    </location>
</feature>
<evidence type="ECO:0000259" key="3">
    <source>
        <dbReference type="SMART" id="SM01088"/>
    </source>
</evidence>
<gene>
    <name evidence="4" type="ORF">CYNAS_LOCUS13153</name>
</gene>
<dbReference type="InterPro" id="IPR008160">
    <property type="entry name" value="Collagen"/>
</dbReference>
<organism evidence="4 5">
    <name type="scientific">Cylicocyclus nassatus</name>
    <name type="common">Nematode worm</name>
    <dbReference type="NCBI Taxonomy" id="53992"/>
    <lineage>
        <taxon>Eukaryota</taxon>
        <taxon>Metazoa</taxon>
        <taxon>Ecdysozoa</taxon>
        <taxon>Nematoda</taxon>
        <taxon>Chromadorea</taxon>
        <taxon>Rhabditida</taxon>
        <taxon>Rhabditina</taxon>
        <taxon>Rhabditomorpha</taxon>
        <taxon>Strongyloidea</taxon>
        <taxon>Strongylidae</taxon>
        <taxon>Cylicocyclus</taxon>
    </lineage>
</organism>
<protein>
    <recommendedName>
        <fullName evidence="3">Nematode cuticle collagen N-terminal domain-containing protein</fullName>
    </recommendedName>
</protein>
<dbReference type="EMBL" id="CATQJL010000305">
    <property type="protein sequence ID" value="CAJ0601170.1"/>
    <property type="molecule type" value="Genomic_DNA"/>
</dbReference>
<reference evidence="4" key="1">
    <citation type="submission" date="2023-07" db="EMBL/GenBank/DDBJ databases">
        <authorList>
            <consortium name="CYATHOMIX"/>
        </authorList>
    </citation>
    <scope>NUCLEOTIDE SEQUENCE</scope>
    <source>
        <strain evidence="4">N/A</strain>
    </source>
</reference>
<dbReference type="PANTHER" id="PTHR24637:SF236">
    <property type="entry name" value="NEMATODE CUTICLE COLLAGEN N-TERMINAL DOMAIN-CONTAINING PROTEIN"/>
    <property type="match status" value="1"/>
</dbReference>
<dbReference type="Pfam" id="PF01391">
    <property type="entry name" value="Collagen"/>
    <property type="match status" value="2"/>
</dbReference>
<feature type="compositionally biased region" description="Gly residues" evidence="2">
    <location>
        <begin position="260"/>
        <end position="269"/>
    </location>
</feature>
<name>A0AA36GZS7_CYLNA</name>
<evidence type="ECO:0000313" key="4">
    <source>
        <dbReference type="EMBL" id="CAJ0601170.1"/>
    </source>
</evidence>
<feature type="region of interest" description="Disordered" evidence="2">
    <location>
        <begin position="441"/>
        <end position="483"/>
    </location>
</feature>
<dbReference type="Pfam" id="PF01484">
    <property type="entry name" value="Col_cuticle_N"/>
    <property type="match status" value="1"/>
</dbReference>
<dbReference type="Proteomes" id="UP001176961">
    <property type="component" value="Unassembled WGS sequence"/>
</dbReference>
<evidence type="ECO:0000313" key="5">
    <source>
        <dbReference type="Proteomes" id="UP001176961"/>
    </source>
</evidence>
<sequence>MSVQRYMIAVTCGGSAVAIAAALCITVSLLTEINSFYDEVITDMGEFKGYADDAWKQMLKTTGGDRSMMMLARTRRQAYQEAPTGGGEPVTINGNQCNCAQQSTHCAAGPPGKPGAPGLDGEDGLPGKGGLHGMAVAAHHMMGGCIQCPAGPPGPPGPDGAPGPAGPSGNPGSDGSAGGVGAPGPAGPAGAPGPDGHPGTPGTPGQDGAPGTRTSNLPGPQGPPGPPGAPGHPGQDGSSSTGAPGPAGPAGAPGRDGSAGAPGGVGQAGANGSPGSDAAYCPCPPRSMLAASGASLAGEEKTETKVAPTTGNEDNAHKVIVASAGEAGVVATDSAAAKRATGEEALTGEKAVATQPSGAVLGEKTAETQPAVAAPTAVDKPVDNHPVAGTLAEAEGSGEGAPLTGTVHTENTGDSTVKTARTSGVEAPKTGDEALLTGAKTAAAEGSASPTSLEAPAGAVLAAEPPAPPNVAAPAYPSFGAGSLSSANRLRRYFSRRFHA</sequence>
<dbReference type="SMART" id="SM01088">
    <property type="entry name" value="Col_cuticle_N"/>
    <property type="match status" value="1"/>
</dbReference>
<evidence type="ECO:0000256" key="1">
    <source>
        <dbReference type="ARBA" id="ARBA00022737"/>
    </source>
</evidence>
<dbReference type="InterPro" id="IPR002486">
    <property type="entry name" value="Col_cuticle_N"/>
</dbReference>
<feature type="compositionally biased region" description="Gly residues" evidence="2">
    <location>
        <begin position="175"/>
        <end position="184"/>
    </location>
</feature>
<feature type="compositionally biased region" description="Low complexity" evidence="2">
    <location>
        <begin position="232"/>
        <end position="259"/>
    </location>
</feature>
<feature type="region of interest" description="Disordered" evidence="2">
    <location>
        <begin position="103"/>
        <end position="131"/>
    </location>
</feature>